<dbReference type="EMBL" id="BLAF01000028">
    <property type="protein sequence ID" value="GES22173.1"/>
    <property type="molecule type" value="Genomic_DNA"/>
</dbReference>
<keyword evidence="2" id="KW-1185">Reference proteome</keyword>
<dbReference type="SUPFAM" id="SSF158745">
    <property type="entry name" value="LanC-like"/>
    <property type="match status" value="1"/>
</dbReference>
<name>A0A5M3XSF2_9ACTN</name>
<dbReference type="Gene3D" id="1.50.10.20">
    <property type="match status" value="1"/>
</dbReference>
<sequence>MCHGTAGLLVTGRRIAEDALTEIPLHTLLEIHHSEAVAADVPPGFLVGRAGVELAFHTTVTNWDASLLLI</sequence>
<evidence type="ECO:0000313" key="1">
    <source>
        <dbReference type="EMBL" id="GES22173.1"/>
    </source>
</evidence>
<organism evidence="1 2">
    <name type="scientific">Acrocarpospora pleiomorpha</name>
    <dbReference type="NCBI Taxonomy" id="90975"/>
    <lineage>
        <taxon>Bacteria</taxon>
        <taxon>Bacillati</taxon>
        <taxon>Actinomycetota</taxon>
        <taxon>Actinomycetes</taxon>
        <taxon>Streptosporangiales</taxon>
        <taxon>Streptosporangiaceae</taxon>
        <taxon>Acrocarpospora</taxon>
    </lineage>
</organism>
<evidence type="ECO:0000313" key="2">
    <source>
        <dbReference type="Proteomes" id="UP000377595"/>
    </source>
</evidence>
<proteinExistence type="predicted"/>
<accession>A0A5M3XSF2</accession>
<protein>
    <submittedName>
        <fullName evidence="1">Uncharacterized protein</fullName>
    </submittedName>
</protein>
<reference evidence="1 2" key="1">
    <citation type="submission" date="2019-10" db="EMBL/GenBank/DDBJ databases">
        <title>Whole genome shotgun sequence of Acrocarpospora pleiomorpha NBRC 16267.</title>
        <authorList>
            <person name="Ichikawa N."/>
            <person name="Kimura A."/>
            <person name="Kitahashi Y."/>
            <person name="Komaki H."/>
            <person name="Oguchi A."/>
        </authorList>
    </citation>
    <scope>NUCLEOTIDE SEQUENCE [LARGE SCALE GENOMIC DNA]</scope>
    <source>
        <strain evidence="1 2">NBRC 16267</strain>
    </source>
</reference>
<dbReference type="AlphaFoldDB" id="A0A5M3XSF2"/>
<gene>
    <name evidence="1" type="ORF">Aple_050700</name>
</gene>
<comment type="caution">
    <text evidence="1">The sequence shown here is derived from an EMBL/GenBank/DDBJ whole genome shotgun (WGS) entry which is preliminary data.</text>
</comment>
<dbReference type="Proteomes" id="UP000377595">
    <property type="component" value="Unassembled WGS sequence"/>
</dbReference>